<comment type="caution">
    <text evidence="1">The sequence shown here is derived from an EMBL/GenBank/DDBJ whole genome shotgun (WGS) entry which is preliminary data.</text>
</comment>
<evidence type="ECO:0000313" key="2">
    <source>
        <dbReference type="Proteomes" id="UP000807769"/>
    </source>
</evidence>
<sequence length="455" mass="51860">MLKKWWEEKEPLLHDIQDKEIYDLDAPVGVVKLQSFCKVARHAGCHWAWSDTCCIDKTNNAELQESLNSMFVWYHHLVLTIVYLSDVPPWSKAGALAKSAWNMQGWTMGEFLAPRVIFFYQQDWTLYLNNRSLNHKESVVIMQELGDAEDIAYSLFGIFGVHLPIIYGEKKQNALGRLLQELVAHSGNISALDWIGMPSEFNSCLPANITSYSASPPILSSLPEDEMETSVSFLQKVMTVELASEFYALLDQLSAPHFANCRLHLPCITFPVTAMKWRHGQGQKTSFMYEVKAKGLHDLLITTEDKPNHFLRAKLTRQTLLLVRLWMCCSLELPDFKNDMQSMTNLSKVGSSLYSIPPESRSQALRFIPHIGQPFSSFLDSLHNSPGDKEAVYSKLHLQALRLIVRLGQPFSAFLLVQQPSGEYKRITSDHYIIARVQSMVSIRSMMDVRMLEIL</sequence>
<dbReference type="RefSeq" id="XP_041192458.1">
    <property type="nucleotide sequence ID" value="XM_041332952.1"/>
</dbReference>
<accession>A0A9P7JCZ3</accession>
<name>A0A9P7JCZ3_9AGAM</name>
<dbReference type="OrthoDB" id="2423701at2759"/>
<dbReference type="PANTHER" id="PTHR10622">
    <property type="entry name" value="HET DOMAIN-CONTAINING PROTEIN"/>
    <property type="match status" value="1"/>
</dbReference>
<proteinExistence type="predicted"/>
<organism evidence="1 2">
    <name type="scientific">Suillus subaureus</name>
    <dbReference type="NCBI Taxonomy" id="48587"/>
    <lineage>
        <taxon>Eukaryota</taxon>
        <taxon>Fungi</taxon>
        <taxon>Dikarya</taxon>
        <taxon>Basidiomycota</taxon>
        <taxon>Agaricomycotina</taxon>
        <taxon>Agaricomycetes</taxon>
        <taxon>Agaricomycetidae</taxon>
        <taxon>Boletales</taxon>
        <taxon>Suillineae</taxon>
        <taxon>Suillaceae</taxon>
        <taxon>Suillus</taxon>
    </lineage>
</organism>
<dbReference type="Proteomes" id="UP000807769">
    <property type="component" value="Unassembled WGS sequence"/>
</dbReference>
<dbReference type="AlphaFoldDB" id="A0A9P7JCZ3"/>
<keyword evidence="2" id="KW-1185">Reference proteome</keyword>
<reference evidence="1" key="1">
    <citation type="journal article" date="2020" name="New Phytol.">
        <title>Comparative genomics reveals dynamic genome evolution in host specialist ectomycorrhizal fungi.</title>
        <authorList>
            <person name="Lofgren L.A."/>
            <person name="Nguyen N.H."/>
            <person name="Vilgalys R."/>
            <person name="Ruytinx J."/>
            <person name="Liao H.L."/>
            <person name="Branco S."/>
            <person name="Kuo A."/>
            <person name="LaButti K."/>
            <person name="Lipzen A."/>
            <person name="Andreopoulos W."/>
            <person name="Pangilinan J."/>
            <person name="Riley R."/>
            <person name="Hundley H."/>
            <person name="Na H."/>
            <person name="Barry K."/>
            <person name="Grigoriev I.V."/>
            <person name="Stajich J.E."/>
            <person name="Kennedy P.G."/>
        </authorList>
    </citation>
    <scope>NUCLEOTIDE SEQUENCE</scope>
    <source>
        <strain evidence="1">MN1</strain>
    </source>
</reference>
<evidence type="ECO:0008006" key="3">
    <source>
        <dbReference type="Google" id="ProtNLM"/>
    </source>
</evidence>
<gene>
    <name evidence="1" type="ORF">BJ212DRAFT_1300030</name>
</gene>
<protein>
    <recommendedName>
        <fullName evidence="3">Heterokaryon incompatibility domain-containing protein</fullName>
    </recommendedName>
</protein>
<dbReference type="GeneID" id="64626969"/>
<evidence type="ECO:0000313" key="1">
    <source>
        <dbReference type="EMBL" id="KAG1815527.1"/>
    </source>
</evidence>
<dbReference type="EMBL" id="JABBWG010000018">
    <property type="protein sequence ID" value="KAG1815527.1"/>
    <property type="molecule type" value="Genomic_DNA"/>
</dbReference>
<dbReference type="PANTHER" id="PTHR10622:SF10">
    <property type="entry name" value="HET DOMAIN-CONTAINING PROTEIN"/>
    <property type="match status" value="1"/>
</dbReference>